<name>A0A9K3ILH7_HELAN</name>
<keyword evidence="2" id="KW-1185">Reference proteome</keyword>
<sequence length="80" mass="9110">MSVEVVCSTTHVGQTTLGNYLVPDRVCHGRMTHQRLLSDAWAYHEQVLLDQYLHPYGLRRSDLVALMEQSLKVPVCSQLD</sequence>
<protein>
    <submittedName>
        <fullName evidence="1">Uncharacterized protein</fullName>
    </submittedName>
</protein>
<evidence type="ECO:0000313" key="1">
    <source>
        <dbReference type="EMBL" id="KAF5799179.1"/>
    </source>
</evidence>
<organism evidence="1 2">
    <name type="scientific">Helianthus annuus</name>
    <name type="common">Common sunflower</name>
    <dbReference type="NCBI Taxonomy" id="4232"/>
    <lineage>
        <taxon>Eukaryota</taxon>
        <taxon>Viridiplantae</taxon>
        <taxon>Streptophyta</taxon>
        <taxon>Embryophyta</taxon>
        <taxon>Tracheophyta</taxon>
        <taxon>Spermatophyta</taxon>
        <taxon>Magnoliopsida</taxon>
        <taxon>eudicotyledons</taxon>
        <taxon>Gunneridae</taxon>
        <taxon>Pentapetalae</taxon>
        <taxon>asterids</taxon>
        <taxon>campanulids</taxon>
        <taxon>Asterales</taxon>
        <taxon>Asteraceae</taxon>
        <taxon>Asteroideae</taxon>
        <taxon>Heliantheae alliance</taxon>
        <taxon>Heliantheae</taxon>
        <taxon>Helianthus</taxon>
    </lineage>
</organism>
<reference evidence="1" key="1">
    <citation type="journal article" date="2017" name="Nature">
        <title>The sunflower genome provides insights into oil metabolism, flowering and Asterid evolution.</title>
        <authorList>
            <person name="Badouin H."/>
            <person name="Gouzy J."/>
            <person name="Grassa C.J."/>
            <person name="Murat F."/>
            <person name="Staton S.E."/>
            <person name="Cottret L."/>
            <person name="Lelandais-Briere C."/>
            <person name="Owens G.L."/>
            <person name="Carrere S."/>
            <person name="Mayjonade B."/>
            <person name="Legrand L."/>
            <person name="Gill N."/>
            <person name="Kane N.C."/>
            <person name="Bowers J.E."/>
            <person name="Hubner S."/>
            <person name="Bellec A."/>
            <person name="Berard A."/>
            <person name="Berges H."/>
            <person name="Blanchet N."/>
            <person name="Boniface M.C."/>
            <person name="Brunel D."/>
            <person name="Catrice O."/>
            <person name="Chaidir N."/>
            <person name="Claudel C."/>
            <person name="Donnadieu C."/>
            <person name="Faraut T."/>
            <person name="Fievet G."/>
            <person name="Helmstetter N."/>
            <person name="King M."/>
            <person name="Knapp S.J."/>
            <person name="Lai Z."/>
            <person name="Le Paslier M.C."/>
            <person name="Lippi Y."/>
            <person name="Lorenzon L."/>
            <person name="Mandel J.R."/>
            <person name="Marage G."/>
            <person name="Marchand G."/>
            <person name="Marquand E."/>
            <person name="Bret-Mestries E."/>
            <person name="Morien E."/>
            <person name="Nambeesan S."/>
            <person name="Nguyen T."/>
            <person name="Pegot-Espagnet P."/>
            <person name="Pouilly N."/>
            <person name="Raftis F."/>
            <person name="Sallet E."/>
            <person name="Schiex T."/>
            <person name="Thomas J."/>
            <person name="Vandecasteele C."/>
            <person name="Vares D."/>
            <person name="Vear F."/>
            <person name="Vautrin S."/>
            <person name="Crespi M."/>
            <person name="Mangin B."/>
            <person name="Burke J.M."/>
            <person name="Salse J."/>
            <person name="Munos S."/>
            <person name="Vincourt P."/>
            <person name="Rieseberg L.H."/>
            <person name="Langlade N.B."/>
        </authorList>
    </citation>
    <scope>NUCLEOTIDE SEQUENCE</scope>
    <source>
        <tissue evidence="1">Leaves</tissue>
    </source>
</reference>
<reference evidence="1" key="2">
    <citation type="submission" date="2020-06" db="EMBL/GenBank/DDBJ databases">
        <title>Helianthus annuus Genome sequencing and assembly Release 2.</title>
        <authorList>
            <person name="Gouzy J."/>
            <person name="Langlade N."/>
            <person name="Munos S."/>
        </authorList>
    </citation>
    <scope>NUCLEOTIDE SEQUENCE</scope>
    <source>
        <tissue evidence="1">Leaves</tissue>
    </source>
</reference>
<dbReference type="AlphaFoldDB" id="A0A9K3ILH7"/>
<proteinExistence type="predicted"/>
<dbReference type="Gramene" id="mRNA:HanXRQr2_Chr07g0301591">
    <property type="protein sequence ID" value="CDS:HanXRQr2_Chr07g0301591.1"/>
    <property type="gene ID" value="HanXRQr2_Chr07g0301591"/>
</dbReference>
<dbReference type="Proteomes" id="UP000215914">
    <property type="component" value="Unassembled WGS sequence"/>
</dbReference>
<comment type="caution">
    <text evidence="1">The sequence shown here is derived from an EMBL/GenBank/DDBJ whole genome shotgun (WGS) entry which is preliminary data.</text>
</comment>
<accession>A0A9K3ILH7</accession>
<gene>
    <name evidence="1" type="ORF">HanXRQr2_Chr07g0301591</name>
</gene>
<evidence type="ECO:0000313" key="2">
    <source>
        <dbReference type="Proteomes" id="UP000215914"/>
    </source>
</evidence>
<dbReference type="EMBL" id="MNCJ02000322">
    <property type="protein sequence ID" value="KAF5799179.1"/>
    <property type="molecule type" value="Genomic_DNA"/>
</dbReference>